<name>A0A167R4A0_PENCH</name>
<proteinExistence type="predicted"/>
<feature type="compositionally biased region" description="Low complexity" evidence="1">
    <location>
        <begin position="282"/>
        <end position="293"/>
    </location>
</feature>
<accession>A0A167R4A0</accession>
<evidence type="ECO:0000313" key="2">
    <source>
        <dbReference type="EMBL" id="KZN85539.1"/>
    </source>
</evidence>
<dbReference type="EMBL" id="CM002800">
    <property type="protein sequence ID" value="KZN85539.1"/>
    <property type="molecule type" value="Genomic_DNA"/>
</dbReference>
<organism evidence="2">
    <name type="scientific">Penicillium chrysogenum</name>
    <name type="common">Penicillium notatum</name>
    <dbReference type="NCBI Taxonomy" id="5076"/>
    <lineage>
        <taxon>Eukaryota</taxon>
        <taxon>Fungi</taxon>
        <taxon>Dikarya</taxon>
        <taxon>Ascomycota</taxon>
        <taxon>Pezizomycotina</taxon>
        <taxon>Eurotiomycetes</taxon>
        <taxon>Eurotiomycetidae</taxon>
        <taxon>Eurotiales</taxon>
        <taxon>Aspergillaceae</taxon>
        <taxon>Penicillium</taxon>
        <taxon>Penicillium chrysogenum species complex</taxon>
    </lineage>
</organism>
<dbReference type="AlphaFoldDB" id="A0A167R4A0"/>
<feature type="region of interest" description="Disordered" evidence="1">
    <location>
        <begin position="26"/>
        <end position="59"/>
    </location>
</feature>
<evidence type="ECO:0000256" key="1">
    <source>
        <dbReference type="SAM" id="MobiDB-lite"/>
    </source>
</evidence>
<sequence length="329" mass="36566">MVRSLRVSPPGTINNLSGEVEEMIGERTRSDIRRSGEVASEINVGSHVDDKGRHPEGDVRDDEIGDVLEDIVIGPEGKDVDIISEGDTITNNQDDPEIVIPDSQDDAEIDDFGRLWMTMRATIQYLQEYSRANNIIGLDSGERPLSLSYWRLLCRVNVDWITRPLMEAIPPVGKNRRDDEYLSFMADFGKQAFELQRRSASPARASLGTEVDRYYGIQVSRHSSPWIMIDDDDDRWMMEKKNHTRAAQLAERGLPTITPSGPSRRGLASSRWAPFTACAPPNAPWAARNAPPADQNAPGEDDLPMPPAPAYIGVPLPPSSPPKTPKKKD</sequence>
<feature type="compositionally biased region" description="Basic and acidic residues" evidence="1">
    <location>
        <begin position="26"/>
        <end position="36"/>
    </location>
</feature>
<gene>
    <name evidence="2" type="ORF">EN45_097260</name>
</gene>
<feature type="compositionally biased region" description="Basic and acidic residues" evidence="1">
    <location>
        <begin position="47"/>
        <end position="58"/>
    </location>
</feature>
<feature type="region of interest" description="Disordered" evidence="1">
    <location>
        <begin position="282"/>
        <end position="329"/>
    </location>
</feature>
<reference evidence="2" key="1">
    <citation type="journal article" date="2014" name="Genome Announc.">
        <title>Complete sequencing and chromosome-scale genome assembly of the industrial progenitor strain P2niaD18 from the penicillin producer Penicillium chrysogenum.</title>
        <authorList>
            <person name="Specht T."/>
            <person name="Dahlmann T.A."/>
            <person name="Zadra I."/>
            <person name="Kurnsteiner H."/>
            <person name="Kuck U."/>
        </authorList>
    </citation>
    <scope>NUCLEOTIDE SEQUENCE [LARGE SCALE GENOMIC DNA]</scope>
    <source>
        <strain evidence="2">P2niaD18</strain>
    </source>
</reference>
<feature type="compositionally biased region" description="Pro residues" evidence="1">
    <location>
        <begin position="304"/>
        <end position="323"/>
    </location>
</feature>
<protein>
    <submittedName>
        <fullName evidence="2">Uncharacterized protein</fullName>
    </submittedName>
</protein>
<dbReference type="Proteomes" id="UP000076449">
    <property type="component" value="Chromosome III"/>
</dbReference>